<organism evidence="4 5">
    <name type="scientific">Streptomyces smyrnaeus</name>
    <dbReference type="NCBI Taxonomy" id="1387713"/>
    <lineage>
        <taxon>Bacteria</taxon>
        <taxon>Bacillati</taxon>
        <taxon>Actinomycetota</taxon>
        <taxon>Actinomycetes</taxon>
        <taxon>Kitasatosporales</taxon>
        <taxon>Streptomycetaceae</taxon>
        <taxon>Streptomyces</taxon>
    </lineage>
</organism>
<gene>
    <name evidence="4" type="ORF">JW613_06930</name>
</gene>
<keyword evidence="5" id="KW-1185">Reference proteome</keyword>
<dbReference type="RefSeq" id="WP_209209813.1">
    <property type="nucleotide sequence ID" value="NZ_JAFFZM010000003.1"/>
</dbReference>
<dbReference type="Gene3D" id="3.40.50.1820">
    <property type="entry name" value="alpha/beta hydrolase"/>
    <property type="match status" value="1"/>
</dbReference>
<comment type="caution">
    <text evidence="4">The sequence shown here is derived from an EMBL/GenBank/DDBJ whole genome shotgun (WGS) entry which is preliminary data.</text>
</comment>
<accession>A0ABS3XSI5</accession>
<reference evidence="4 5" key="1">
    <citation type="submission" date="2021-02" db="EMBL/GenBank/DDBJ databases">
        <title>Streptomyces spirodelae sp. nov., isolated from duckweed.</title>
        <authorList>
            <person name="Saimee Y."/>
            <person name="Duangmal K."/>
        </authorList>
    </citation>
    <scope>NUCLEOTIDE SEQUENCE [LARGE SCALE GENOMIC DNA]</scope>
    <source>
        <strain evidence="4 5">DSM 42105</strain>
    </source>
</reference>
<evidence type="ECO:0000313" key="4">
    <source>
        <dbReference type="EMBL" id="MBO8198036.1"/>
    </source>
</evidence>
<dbReference type="Proteomes" id="UP000721954">
    <property type="component" value="Unassembled WGS sequence"/>
</dbReference>
<name>A0ABS3XSI5_9ACTN</name>
<dbReference type="Pfam" id="PF00975">
    <property type="entry name" value="Thioesterase"/>
    <property type="match status" value="1"/>
</dbReference>
<dbReference type="PANTHER" id="PTHR11487:SF0">
    <property type="entry name" value="S-ACYL FATTY ACID SYNTHASE THIOESTERASE, MEDIUM CHAIN"/>
    <property type="match status" value="1"/>
</dbReference>
<sequence length="276" mass="29953">MNAYLAAPPGRRPTDAPPAGEAPAGAGLRLFCFHHAGAGALTFARWRRGFDPAVCVLPIRLPGRETRLREPRITDGRLLLDELDAQLGPLLEQPYALYGHSLGALVAYRFAQRVRRAGRPAPVLVGLGACPPPHLPTPLTDQCEMPDAALLAALDRYGTLPGYLFERPHWLRTLLSTMRDDLRLAASLRAVGGAAEAEQDAPLDCPVHAFAGTRDEAAPPAAVAEWRRWASGPFALHRVPGGHFFVRDTALLELLAAQLRRTARPERASHLSETSM</sequence>
<feature type="region of interest" description="Disordered" evidence="2">
    <location>
        <begin position="1"/>
        <end position="20"/>
    </location>
</feature>
<dbReference type="InterPro" id="IPR012223">
    <property type="entry name" value="TEII"/>
</dbReference>
<proteinExistence type="inferred from homology"/>
<evidence type="ECO:0000259" key="3">
    <source>
        <dbReference type="Pfam" id="PF00975"/>
    </source>
</evidence>
<evidence type="ECO:0000313" key="5">
    <source>
        <dbReference type="Proteomes" id="UP000721954"/>
    </source>
</evidence>
<dbReference type="SUPFAM" id="SSF53474">
    <property type="entry name" value="alpha/beta-Hydrolases"/>
    <property type="match status" value="1"/>
</dbReference>
<dbReference type="GeneID" id="96258336"/>
<feature type="domain" description="Thioesterase" evidence="3">
    <location>
        <begin position="29"/>
        <end position="257"/>
    </location>
</feature>
<dbReference type="EMBL" id="JAFFZM010000003">
    <property type="protein sequence ID" value="MBO8198036.1"/>
    <property type="molecule type" value="Genomic_DNA"/>
</dbReference>
<dbReference type="PANTHER" id="PTHR11487">
    <property type="entry name" value="THIOESTERASE"/>
    <property type="match status" value="1"/>
</dbReference>
<dbReference type="InterPro" id="IPR001031">
    <property type="entry name" value="Thioesterase"/>
</dbReference>
<dbReference type="InterPro" id="IPR029058">
    <property type="entry name" value="AB_hydrolase_fold"/>
</dbReference>
<evidence type="ECO:0000256" key="2">
    <source>
        <dbReference type="SAM" id="MobiDB-lite"/>
    </source>
</evidence>
<evidence type="ECO:0000256" key="1">
    <source>
        <dbReference type="ARBA" id="ARBA00007169"/>
    </source>
</evidence>
<comment type="similarity">
    <text evidence="1">Belongs to the thioesterase family.</text>
</comment>
<protein>
    <submittedName>
        <fullName evidence="4">Thioesterase</fullName>
    </submittedName>
</protein>